<keyword evidence="3" id="KW-1185">Reference proteome</keyword>
<evidence type="ECO:0000313" key="3">
    <source>
        <dbReference type="Proteomes" id="UP000198571"/>
    </source>
</evidence>
<gene>
    <name evidence="2" type="ORF">SAMN05518684_11391</name>
</gene>
<dbReference type="EMBL" id="FOGT01000013">
    <property type="protein sequence ID" value="SES27071.1"/>
    <property type="molecule type" value="Genomic_DNA"/>
</dbReference>
<feature type="compositionally biased region" description="Basic and acidic residues" evidence="1">
    <location>
        <begin position="15"/>
        <end position="31"/>
    </location>
</feature>
<sequence length="51" mass="6317">MNKKDKNQLNKHKEKKFEGADRRETCRDTEASEEFDYRAEFNFDRRMNDED</sequence>
<dbReference type="Proteomes" id="UP000198571">
    <property type="component" value="Unassembled WGS sequence"/>
</dbReference>
<protein>
    <submittedName>
        <fullName evidence="2">Uncharacterized protein</fullName>
    </submittedName>
</protein>
<evidence type="ECO:0000256" key="1">
    <source>
        <dbReference type="SAM" id="MobiDB-lite"/>
    </source>
</evidence>
<accession>A0A1H9W002</accession>
<feature type="region of interest" description="Disordered" evidence="1">
    <location>
        <begin position="1"/>
        <end position="31"/>
    </location>
</feature>
<dbReference type="AlphaFoldDB" id="A0A1H9W002"/>
<proteinExistence type="predicted"/>
<dbReference type="RefSeq" id="WP_177174370.1">
    <property type="nucleotide sequence ID" value="NZ_FOGT01000013.1"/>
</dbReference>
<evidence type="ECO:0000313" key="2">
    <source>
        <dbReference type="EMBL" id="SES27071.1"/>
    </source>
</evidence>
<reference evidence="3" key="1">
    <citation type="submission" date="2016-10" db="EMBL/GenBank/DDBJ databases">
        <authorList>
            <person name="Varghese N."/>
            <person name="Submissions S."/>
        </authorList>
    </citation>
    <scope>NUCLEOTIDE SEQUENCE [LARGE SCALE GENOMIC DNA]</scope>
    <source>
        <strain evidence="3">S9</strain>
    </source>
</reference>
<name>A0A1H9W002_9BACI</name>
<organism evidence="2 3">
    <name type="scientific">Salipaludibacillus aurantiacus</name>
    <dbReference type="NCBI Taxonomy" id="1601833"/>
    <lineage>
        <taxon>Bacteria</taxon>
        <taxon>Bacillati</taxon>
        <taxon>Bacillota</taxon>
        <taxon>Bacilli</taxon>
        <taxon>Bacillales</taxon>
        <taxon>Bacillaceae</taxon>
    </lineage>
</organism>